<protein>
    <submittedName>
        <fullName evidence="3">TolC family protein</fullName>
    </submittedName>
</protein>
<dbReference type="Proteomes" id="UP001178148">
    <property type="component" value="Unassembled WGS sequence"/>
</dbReference>
<evidence type="ECO:0000313" key="3">
    <source>
        <dbReference type="EMBL" id="MDP0589046.1"/>
    </source>
</evidence>
<comment type="caution">
    <text evidence="3">The sequence shown here is derived from an EMBL/GenBank/DDBJ whole genome shotgun (WGS) entry which is preliminary data.</text>
</comment>
<sequence>MKDEATIILAKNTINTKIMEMVMRMTYVLSIAIALFLVTLGRAAASSFECYLECLSNHPRIMSILSTSKSSQFQAKGELGLPDPVFSFGVDNVPISDPAFDRFLPTSKIIGFNQKIPNPILLRAKSNKFKQLSEKQILMADYMYQRLKFMLITKLAEYQSIKTQQELIKKQLKLYKDLEKTFNGKIKSGRAIYQRFSEIDVERAEAERNLNNLEASLISIEAEFINLIDEIPTIYTQDITDQTWDKNPNKLYPVLIAKQDVDIAMKAIDIANAAFLPNFGINVVYKQRENGKNKSFSGDDWFSVQAQITMPLWASSNQKPKLKAALEKKNSAEFEFDNTRRSWIQKMKSLQSTRDASSKNILILQDKDHAMRSKIDAAQRNYEAGTTDLDVVLLARIDRFNIQAQLIKVKSQHTSNAAEFNSNIFAGSYTAHSATRDRKKKND</sequence>
<evidence type="ECO:0000256" key="1">
    <source>
        <dbReference type="ARBA" id="ARBA00007613"/>
    </source>
</evidence>
<organism evidence="3 4">
    <name type="scientific">Candidatus Endonucleibacter bathymodioli</name>
    <dbReference type="NCBI Taxonomy" id="539814"/>
    <lineage>
        <taxon>Bacteria</taxon>
        <taxon>Pseudomonadati</taxon>
        <taxon>Pseudomonadota</taxon>
        <taxon>Gammaproteobacteria</taxon>
        <taxon>Oceanospirillales</taxon>
        <taxon>Endozoicomonadaceae</taxon>
        <taxon>Candidatus Endonucleibacter</taxon>
    </lineage>
</organism>
<dbReference type="Gene3D" id="1.20.1600.10">
    <property type="entry name" value="Outer membrane efflux proteins (OEP)"/>
    <property type="match status" value="1"/>
</dbReference>
<dbReference type="Pfam" id="PF02321">
    <property type="entry name" value="OEP"/>
    <property type="match status" value="1"/>
</dbReference>
<keyword evidence="4" id="KW-1185">Reference proteome</keyword>
<keyword evidence="2" id="KW-0175">Coiled coil</keyword>
<dbReference type="InterPro" id="IPR010131">
    <property type="entry name" value="MdtP/NodT-like"/>
</dbReference>
<dbReference type="PANTHER" id="PTHR30203">
    <property type="entry name" value="OUTER MEMBRANE CATION EFFLUX PROTEIN"/>
    <property type="match status" value="1"/>
</dbReference>
<reference evidence="3 4" key="1">
    <citation type="journal article" date="2023" name="bioRxiv">
        <title>An intranuclear bacterial parasite of deep-sea mussels expresses apoptosis inhibitors acquired from its host.</title>
        <authorList>
            <person name="Gonzalez Porras M.A."/>
            <person name="Assie A."/>
            <person name="Tietjen M."/>
            <person name="Violette M."/>
            <person name="Kleiner M."/>
            <person name="Gruber-Vodicka H."/>
            <person name="Dubilier N."/>
            <person name="Leisch N."/>
        </authorList>
    </citation>
    <scope>NUCLEOTIDE SEQUENCE [LARGE SCALE GENOMIC DNA]</scope>
    <source>
        <strain evidence="3">IAP13</strain>
    </source>
</reference>
<name>A0AA90P128_9GAMM</name>
<dbReference type="InterPro" id="IPR003423">
    <property type="entry name" value="OMP_efflux"/>
</dbReference>
<dbReference type="GO" id="GO:0015562">
    <property type="term" value="F:efflux transmembrane transporter activity"/>
    <property type="evidence" value="ECO:0007669"/>
    <property type="project" value="InterPro"/>
</dbReference>
<gene>
    <name evidence="3" type="ORF">QS748_07560</name>
</gene>
<evidence type="ECO:0000256" key="2">
    <source>
        <dbReference type="SAM" id="Coils"/>
    </source>
</evidence>
<proteinExistence type="inferred from homology"/>
<accession>A0AA90P128</accession>
<feature type="coiled-coil region" evidence="2">
    <location>
        <begin position="161"/>
        <end position="230"/>
    </location>
</feature>
<comment type="similarity">
    <text evidence="1">Belongs to the outer membrane factor (OMF) (TC 1.B.17) family.</text>
</comment>
<dbReference type="AlphaFoldDB" id="A0AA90P128"/>
<dbReference type="EMBL" id="JASXSV010000009">
    <property type="protein sequence ID" value="MDP0589046.1"/>
    <property type="molecule type" value="Genomic_DNA"/>
</dbReference>
<dbReference type="SUPFAM" id="SSF56954">
    <property type="entry name" value="Outer membrane efflux proteins (OEP)"/>
    <property type="match status" value="1"/>
</dbReference>
<evidence type="ECO:0000313" key="4">
    <source>
        <dbReference type="Proteomes" id="UP001178148"/>
    </source>
</evidence>